<dbReference type="PANTHER" id="PTHR22930">
    <property type="match status" value="1"/>
</dbReference>
<dbReference type="InterPro" id="IPR045249">
    <property type="entry name" value="HARBI1-like"/>
</dbReference>
<dbReference type="EMBL" id="JAKMXF010000069">
    <property type="protein sequence ID" value="KAI6658940.1"/>
    <property type="molecule type" value="Genomic_DNA"/>
</dbReference>
<evidence type="ECO:0000256" key="6">
    <source>
        <dbReference type="ARBA" id="ARBA00022801"/>
    </source>
</evidence>
<keyword evidence="5" id="KW-0479">Metal-binding</keyword>
<dbReference type="GO" id="GO:0004518">
    <property type="term" value="F:nuclease activity"/>
    <property type="evidence" value="ECO:0007669"/>
    <property type="project" value="UniProtKB-KW"/>
</dbReference>
<dbReference type="InterPro" id="IPR027806">
    <property type="entry name" value="HARBI1_dom"/>
</dbReference>
<comment type="caution">
    <text evidence="9">The sequence shown here is derived from an EMBL/GenBank/DDBJ whole genome shotgun (WGS) entry which is preliminary data.</text>
</comment>
<proteinExistence type="inferred from homology"/>
<evidence type="ECO:0000256" key="4">
    <source>
        <dbReference type="ARBA" id="ARBA00022722"/>
    </source>
</evidence>
<reference evidence="9 10" key="1">
    <citation type="journal article" date="2023" name="BMC Biol.">
        <title>The compact genome of the sponge Oopsacas minuta (Hexactinellida) is lacking key metazoan core genes.</title>
        <authorList>
            <person name="Santini S."/>
            <person name="Schenkelaars Q."/>
            <person name="Jourda C."/>
            <person name="Duchesne M."/>
            <person name="Belahbib H."/>
            <person name="Rocher C."/>
            <person name="Selva M."/>
            <person name="Riesgo A."/>
            <person name="Vervoort M."/>
            <person name="Leys S.P."/>
            <person name="Kodjabachian L."/>
            <person name="Le Bivic A."/>
            <person name="Borchiellini C."/>
            <person name="Claverie J.M."/>
            <person name="Renard E."/>
        </authorList>
    </citation>
    <scope>NUCLEOTIDE SEQUENCE [LARGE SCALE GENOMIC DNA]</scope>
    <source>
        <strain evidence="9">SPO-2</strain>
    </source>
</reference>
<dbReference type="GO" id="GO:0046872">
    <property type="term" value="F:metal ion binding"/>
    <property type="evidence" value="ECO:0007669"/>
    <property type="project" value="UniProtKB-KW"/>
</dbReference>
<comment type="cofactor">
    <cofactor evidence="1">
        <name>a divalent metal cation</name>
        <dbReference type="ChEBI" id="CHEBI:60240"/>
    </cofactor>
</comment>
<comment type="subcellular location">
    <subcellularLocation>
        <location evidence="2">Nucleus</location>
    </subcellularLocation>
</comment>
<keyword evidence="4" id="KW-0540">Nuclease</keyword>
<keyword evidence="10" id="KW-1185">Reference proteome</keyword>
<evidence type="ECO:0000256" key="3">
    <source>
        <dbReference type="ARBA" id="ARBA00006958"/>
    </source>
</evidence>
<evidence type="ECO:0000256" key="1">
    <source>
        <dbReference type="ARBA" id="ARBA00001968"/>
    </source>
</evidence>
<comment type="similarity">
    <text evidence="3">Belongs to the HARBI1 family.</text>
</comment>
<dbReference type="Pfam" id="PF13359">
    <property type="entry name" value="DDE_Tnp_4"/>
    <property type="match status" value="1"/>
</dbReference>
<evidence type="ECO:0000256" key="5">
    <source>
        <dbReference type="ARBA" id="ARBA00022723"/>
    </source>
</evidence>
<evidence type="ECO:0000256" key="7">
    <source>
        <dbReference type="ARBA" id="ARBA00023242"/>
    </source>
</evidence>
<name>A0AAV7KDK2_9METZ</name>
<organism evidence="9 10">
    <name type="scientific">Oopsacas minuta</name>
    <dbReference type="NCBI Taxonomy" id="111878"/>
    <lineage>
        <taxon>Eukaryota</taxon>
        <taxon>Metazoa</taxon>
        <taxon>Porifera</taxon>
        <taxon>Hexactinellida</taxon>
        <taxon>Hexasterophora</taxon>
        <taxon>Lyssacinosida</taxon>
        <taxon>Leucopsacidae</taxon>
        <taxon>Oopsacas</taxon>
    </lineage>
</organism>
<evidence type="ECO:0000313" key="10">
    <source>
        <dbReference type="Proteomes" id="UP001165289"/>
    </source>
</evidence>
<dbReference type="AlphaFoldDB" id="A0AAV7KDK2"/>
<evidence type="ECO:0000259" key="8">
    <source>
        <dbReference type="Pfam" id="PF13359"/>
    </source>
</evidence>
<evidence type="ECO:0000256" key="2">
    <source>
        <dbReference type="ARBA" id="ARBA00004123"/>
    </source>
</evidence>
<evidence type="ECO:0000313" key="9">
    <source>
        <dbReference type="EMBL" id="KAI6658940.1"/>
    </source>
</evidence>
<protein>
    <submittedName>
        <fullName evidence="9">Nuclease HARBI1</fullName>
    </submittedName>
</protein>
<dbReference type="GO" id="GO:0016787">
    <property type="term" value="F:hydrolase activity"/>
    <property type="evidence" value="ECO:0007669"/>
    <property type="project" value="UniProtKB-KW"/>
</dbReference>
<feature type="domain" description="DDE Tnp4" evidence="8">
    <location>
        <begin position="82"/>
        <end position="212"/>
    </location>
</feature>
<gene>
    <name evidence="9" type="ORF">LOD99_10879</name>
</gene>
<dbReference type="GO" id="GO:0005634">
    <property type="term" value="C:nucleus"/>
    <property type="evidence" value="ECO:0007669"/>
    <property type="project" value="UniProtKB-SubCell"/>
</dbReference>
<dbReference type="Proteomes" id="UP001165289">
    <property type="component" value="Unassembled WGS sequence"/>
</dbReference>
<accession>A0AAV7KDK2</accession>
<dbReference type="PANTHER" id="PTHR22930:SF267">
    <property type="entry name" value="NUCLEASE HARBI1-RELATED"/>
    <property type="match status" value="1"/>
</dbReference>
<sequence>MFLELHDKIETFMSRSTSRSHALSVTTQLVVTLQFLATGSFQTVVASAHGISQALCSTVLETDEHAAWINEKFVFPKVLGCIDGTHIPIVAPSTNEAIYVNRKSFHSINVQAIYDDIFKFIDVVVKWPDSTHDAFIWRQSGINLKITSKEIPILDGWFLGDSDYPLRPNLMTPLLSPVTPRERRYNRAFLKTRKTIECTFGIWKSRWRSMDKTGGSLCYSPEGLQTNLILHGTS</sequence>
<keyword evidence="7" id="KW-0539">Nucleus</keyword>
<keyword evidence="6" id="KW-0378">Hydrolase</keyword>